<dbReference type="STRING" id="94130.A0A2Z6QYU3"/>
<evidence type="ECO:0000256" key="3">
    <source>
        <dbReference type="ARBA" id="ARBA00006958"/>
    </source>
</evidence>
<keyword evidence="11" id="KW-1185">Reference proteome</keyword>
<dbReference type="GO" id="GO:0005634">
    <property type="term" value="C:nucleus"/>
    <property type="evidence" value="ECO:0007669"/>
    <property type="project" value="UniProtKB-SubCell"/>
</dbReference>
<comment type="similarity">
    <text evidence="3">Belongs to the HARBI1 family.</text>
</comment>
<dbReference type="OrthoDB" id="2406405at2759"/>
<dbReference type="EMBL" id="BLAL01000058">
    <property type="protein sequence ID" value="GES81856.1"/>
    <property type="molecule type" value="Genomic_DNA"/>
</dbReference>
<evidence type="ECO:0000256" key="7">
    <source>
        <dbReference type="ARBA" id="ARBA00023242"/>
    </source>
</evidence>
<dbReference type="GO" id="GO:0046872">
    <property type="term" value="F:metal ion binding"/>
    <property type="evidence" value="ECO:0007669"/>
    <property type="project" value="UniProtKB-KW"/>
</dbReference>
<reference evidence="9 11" key="1">
    <citation type="submission" date="2017-11" db="EMBL/GenBank/DDBJ databases">
        <title>The genome of Rhizophagus clarus HR1 reveals common genetic basis of auxotrophy among arbuscular mycorrhizal fungi.</title>
        <authorList>
            <person name="Kobayashi Y."/>
        </authorList>
    </citation>
    <scope>NUCLEOTIDE SEQUENCE [LARGE SCALE GENOMIC DNA]</scope>
    <source>
        <strain evidence="9 11">HR1</strain>
    </source>
</reference>
<comment type="subcellular location">
    <subcellularLocation>
        <location evidence="2">Nucleus</location>
    </subcellularLocation>
</comment>
<accession>A0A2Z6QYU3</accession>
<dbReference type="InterPro" id="IPR045249">
    <property type="entry name" value="HARBI1-like"/>
</dbReference>
<keyword evidence="7" id="KW-0539">Nucleus</keyword>
<gene>
    <name evidence="10" type="ORF">RCL2_000909700</name>
    <name evidence="9" type="ORF">RclHR1_25070001</name>
</gene>
<evidence type="ECO:0000313" key="11">
    <source>
        <dbReference type="Proteomes" id="UP000247702"/>
    </source>
</evidence>
<dbReference type="InterPro" id="IPR027806">
    <property type="entry name" value="HARBI1_dom"/>
</dbReference>
<dbReference type="EMBL" id="BEXD01001677">
    <property type="protein sequence ID" value="GBB95297.1"/>
    <property type="molecule type" value="Genomic_DNA"/>
</dbReference>
<dbReference type="GO" id="GO:0016787">
    <property type="term" value="F:hydrolase activity"/>
    <property type="evidence" value="ECO:0007669"/>
    <property type="project" value="UniProtKB-KW"/>
</dbReference>
<evidence type="ECO:0000256" key="1">
    <source>
        <dbReference type="ARBA" id="ARBA00001968"/>
    </source>
</evidence>
<protein>
    <submittedName>
        <fullName evidence="10">Putative nuclease HARBI1</fullName>
    </submittedName>
</protein>
<dbReference type="PANTHER" id="PTHR22930:SF85">
    <property type="entry name" value="GH03217P-RELATED"/>
    <property type="match status" value="1"/>
</dbReference>
<evidence type="ECO:0000256" key="6">
    <source>
        <dbReference type="ARBA" id="ARBA00022801"/>
    </source>
</evidence>
<keyword evidence="5" id="KW-0479">Metal-binding</keyword>
<evidence type="ECO:0000256" key="5">
    <source>
        <dbReference type="ARBA" id="ARBA00022723"/>
    </source>
</evidence>
<dbReference type="Proteomes" id="UP000615446">
    <property type="component" value="Unassembled WGS sequence"/>
</dbReference>
<comment type="cofactor">
    <cofactor evidence="1">
        <name>a divalent metal cation</name>
        <dbReference type="ChEBI" id="CHEBI:60240"/>
    </cofactor>
</comment>
<feature type="domain" description="DDE Tnp4" evidence="8">
    <location>
        <begin position="136"/>
        <end position="244"/>
    </location>
</feature>
<dbReference type="PANTHER" id="PTHR22930">
    <property type="match status" value="1"/>
</dbReference>
<dbReference type="GO" id="GO:0004518">
    <property type="term" value="F:nuclease activity"/>
    <property type="evidence" value="ECO:0007669"/>
    <property type="project" value="UniProtKB-KW"/>
</dbReference>
<dbReference type="Pfam" id="PF13359">
    <property type="entry name" value="DDE_Tnp_4"/>
    <property type="match status" value="1"/>
</dbReference>
<reference evidence="10" key="2">
    <citation type="submission" date="2019-10" db="EMBL/GenBank/DDBJ databases">
        <title>Conservation and host-specific expression of non-tandemly repeated heterogenous ribosome RNA gene in arbuscular mycorrhizal fungi.</title>
        <authorList>
            <person name="Maeda T."/>
            <person name="Kobayashi Y."/>
            <person name="Nakagawa T."/>
            <person name="Ezawa T."/>
            <person name="Yamaguchi K."/>
            <person name="Bino T."/>
            <person name="Nishimoto Y."/>
            <person name="Shigenobu S."/>
            <person name="Kawaguchi M."/>
        </authorList>
    </citation>
    <scope>NUCLEOTIDE SEQUENCE</scope>
    <source>
        <strain evidence="10">HR1</strain>
    </source>
</reference>
<dbReference type="Proteomes" id="UP000247702">
    <property type="component" value="Unassembled WGS sequence"/>
</dbReference>
<keyword evidence="6" id="KW-0378">Hydrolase</keyword>
<name>A0A2Z6QYU3_9GLOM</name>
<keyword evidence="4" id="KW-0540">Nuclease</keyword>
<dbReference type="AlphaFoldDB" id="A0A2Z6QYU3"/>
<evidence type="ECO:0000313" key="10">
    <source>
        <dbReference type="EMBL" id="GES81856.1"/>
    </source>
</evidence>
<proteinExistence type="inferred from homology"/>
<comment type="caution">
    <text evidence="9">The sequence shown here is derived from an EMBL/GenBank/DDBJ whole genome shotgun (WGS) entry which is preliminary data.</text>
</comment>
<evidence type="ECO:0000313" key="9">
    <source>
        <dbReference type="EMBL" id="GBB95297.1"/>
    </source>
</evidence>
<sequence length="295" mass="34558">MSKKDIEYALMLLAIQDLNDLFDSFNDNELDNDNDLIKEILLALSSSRYLVSQDHVLKSQHWYHEILPLYDDIWFKKVLRMERQQFNKLVQVLQNDTVFQNKGNKPQAPVEFQLIIFLRRLGSKDDILSICSRFGICEGWPGSVHDARVYANSDFFLNKAKYIEGDDYVLGDSAYPISPFLITPFKNPSNHRQRQFNFIHSKHRVVVENAFSRLKARFKALKELSVKDVKTAIKLADCGILLHNFLEICGETWEITDQNDDDDDNNRYDWEDESDEILKLEGELKRERMLNQFVA</sequence>
<organism evidence="9 11">
    <name type="scientific">Rhizophagus clarus</name>
    <dbReference type="NCBI Taxonomy" id="94130"/>
    <lineage>
        <taxon>Eukaryota</taxon>
        <taxon>Fungi</taxon>
        <taxon>Fungi incertae sedis</taxon>
        <taxon>Mucoromycota</taxon>
        <taxon>Glomeromycotina</taxon>
        <taxon>Glomeromycetes</taxon>
        <taxon>Glomerales</taxon>
        <taxon>Glomeraceae</taxon>
        <taxon>Rhizophagus</taxon>
    </lineage>
</organism>
<evidence type="ECO:0000256" key="2">
    <source>
        <dbReference type="ARBA" id="ARBA00004123"/>
    </source>
</evidence>
<evidence type="ECO:0000259" key="8">
    <source>
        <dbReference type="Pfam" id="PF13359"/>
    </source>
</evidence>
<evidence type="ECO:0000256" key="4">
    <source>
        <dbReference type="ARBA" id="ARBA00022722"/>
    </source>
</evidence>